<dbReference type="STRING" id="75743.A0A401Q6P5"/>
<feature type="region of interest" description="Disordered" evidence="1">
    <location>
        <begin position="85"/>
        <end position="109"/>
    </location>
</feature>
<keyword evidence="2" id="KW-1133">Transmembrane helix</keyword>
<dbReference type="OrthoDB" id="5317514at2759"/>
<dbReference type="GO" id="GO:0008305">
    <property type="term" value="C:integrin complex"/>
    <property type="evidence" value="ECO:0007669"/>
    <property type="project" value="TreeGrafter"/>
</dbReference>
<feature type="transmembrane region" description="Helical" evidence="2">
    <location>
        <begin position="49"/>
        <end position="71"/>
    </location>
</feature>
<dbReference type="OMA" id="PAYTCVF"/>
<feature type="non-terminal residue" evidence="3">
    <location>
        <position position="1"/>
    </location>
</feature>
<evidence type="ECO:0000313" key="3">
    <source>
        <dbReference type="EMBL" id="GCB81055.1"/>
    </source>
</evidence>
<accession>A0A401Q6P5</accession>
<evidence type="ECO:0008006" key="5">
    <source>
        <dbReference type="Google" id="ProtNLM"/>
    </source>
</evidence>
<dbReference type="GO" id="GO:0007160">
    <property type="term" value="P:cell-matrix adhesion"/>
    <property type="evidence" value="ECO:0007669"/>
    <property type="project" value="TreeGrafter"/>
</dbReference>
<evidence type="ECO:0000256" key="2">
    <source>
        <dbReference type="SAM" id="Phobius"/>
    </source>
</evidence>
<dbReference type="GO" id="GO:0033627">
    <property type="term" value="P:cell adhesion mediated by integrin"/>
    <property type="evidence" value="ECO:0007669"/>
    <property type="project" value="TreeGrafter"/>
</dbReference>
<proteinExistence type="predicted"/>
<dbReference type="AlphaFoldDB" id="A0A401Q6P5"/>
<keyword evidence="2" id="KW-0812">Transmembrane</keyword>
<sequence length="109" mass="11533">ANPQDVKLTTYAKVGYDENKYIHVSQATNRFQEAKVTTRVEIVKEVNQLPIIIGSTIGGLALLAIVAGVLYKVGFFKRGYKAKLEDAGDEGSGGVTTDASTPSTNAATA</sequence>
<name>A0A401Q6P5_SCYTO</name>
<dbReference type="InterPro" id="IPR018184">
    <property type="entry name" value="Integrin_alpha_C_CS"/>
</dbReference>
<dbReference type="Proteomes" id="UP000288216">
    <property type="component" value="Unassembled WGS sequence"/>
</dbReference>
<comment type="caution">
    <text evidence="3">The sequence shown here is derived from an EMBL/GenBank/DDBJ whole genome shotgun (WGS) entry which is preliminary data.</text>
</comment>
<dbReference type="GO" id="GO:0005178">
    <property type="term" value="F:integrin binding"/>
    <property type="evidence" value="ECO:0007669"/>
    <property type="project" value="TreeGrafter"/>
</dbReference>
<dbReference type="GO" id="GO:0098609">
    <property type="term" value="P:cell-cell adhesion"/>
    <property type="evidence" value="ECO:0007669"/>
    <property type="project" value="TreeGrafter"/>
</dbReference>
<keyword evidence="4" id="KW-1185">Reference proteome</keyword>
<dbReference type="GO" id="GO:0009897">
    <property type="term" value="C:external side of plasma membrane"/>
    <property type="evidence" value="ECO:0007669"/>
    <property type="project" value="TreeGrafter"/>
</dbReference>
<dbReference type="PROSITE" id="PS00242">
    <property type="entry name" value="INTEGRIN_ALPHA"/>
    <property type="match status" value="1"/>
</dbReference>
<organism evidence="3 4">
    <name type="scientific">Scyliorhinus torazame</name>
    <name type="common">Cloudy catshark</name>
    <name type="synonym">Catulus torazame</name>
    <dbReference type="NCBI Taxonomy" id="75743"/>
    <lineage>
        <taxon>Eukaryota</taxon>
        <taxon>Metazoa</taxon>
        <taxon>Chordata</taxon>
        <taxon>Craniata</taxon>
        <taxon>Vertebrata</taxon>
        <taxon>Chondrichthyes</taxon>
        <taxon>Elasmobranchii</taxon>
        <taxon>Galeomorphii</taxon>
        <taxon>Galeoidea</taxon>
        <taxon>Carcharhiniformes</taxon>
        <taxon>Scyliorhinidae</taxon>
        <taxon>Scyliorhinus</taxon>
    </lineage>
</organism>
<keyword evidence="2" id="KW-0472">Membrane</keyword>
<dbReference type="GO" id="GO:0007229">
    <property type="term" value="P:integrin-mediated signaling pathway"/>
    <property type="evidence" value="ECO:0007669"/>
    <property type="project" value="TreeGrafter"/>
</dbReference>
<dbReference type="PANTHER" id="PTHR23220">
    <property type="entry name" value="INTEGRIN ALPHA"/>
    <property type="match status" value="1"/>
</dbReference>
<dbReference type="PANTHER" id="PTHR23220:SF118">
    <property type="entry name" value="INTEGRIN ALPHA-X"/>
    <property type="match status" value="1"/>
</dbReference>
<feature type="compositionally biased region" description="Polar residues" evidence="1">
    <location>
        <begin position="95"/>
        <end position="109"/>
    </location>
</feature>
<protein>
    <recommendedName>
        <fullName evidence="5">Integrin alpha-2 domain-containing protein</fullName>
    </recommendedName>
</protein>
<reference evidence="3 4" key="1">
    <citation type="journal article" date="2018" name="Nat. Ecol. Evol.">
        <title>Shark genomes provide insights into elasmobranch evolution and the origin of vertebrates.</title>
        <authorList>
            <person name="Hara Y"/>
            <person name="Yamaguchi K"/>
            <person name="Onimaru K"/>
            <person name="Kadota M"/>
            <person name="Koyanagi M"/>
            <person name="Keeley SD"/>
            <person name="Tatsumi K"/>
            <person name="Tanaka K"/>
            <person name="Motone F"/>
            <person name="Kageyama Y"/>
            <person name="Nozu R"/>
            <person name="Adachi N"/>
            <person name="Nishimura O"/>
            <person name="Nakagawa R"/>
            <person name="Tanegashima C"/>
            <person name="Kiyatake I"/>
            <person name="Matsumoto R"/>
            <person name="Murakumo K"/>
            <person name="Nishida K"/>
            <person name="Terakita A"/>
            <person name="Kuratani S"/>
            <person name="Sato K"/>
            <person name="Hyodo S Kuraku.S."/>
        </authorList>
    </citation>
    <scope>NUCLEOTIDE SEQUENCE [LARGE SCALE GENOMIC DNA]</scope>
</reference>
<dbReference type="Gene3D" id="1.20.5.930">
    <property type="entry name" value="Bicelle-embedded integrin alpha(iib) transmembrane segment"/>
    <property type="match status" value="1"/>
</dbReference>
<evidence type="ECO:0000256" key="1">
    <source>
        <dbReference type="SAM" id="MobiDB-lite"/>
    </source>
</evidence>
<dbReference type="EMBL" id="BFAA01022559">
    <property type="protein sequence ID" value="GCB81055.1"/>
    <property type="molecule type" value="Genomic_DNA"/>
</dbReference>
<dbReference type="Gene3D" id="2.60.40.1530">
    <property type="entry name" value="ntegrin, alpha v. Chain A, domain 4"/>
    <property type="match status" value="1"/>
</dbReference>
<evidence type="ECO:0000313" key="4">
    <source>
        <dbReference type="Proteomes" id="UP000288216"/>
    </source>
</evidence>
<gene>
    <name evidence="3" type="ORF">scyTo_0022454</name>
</gene>